<keyword evidence="3" id="KW-1185">Reference proteome</keyword>
<feature type="compositionally biased region" description="Basic and acidic residues" evidence="1">
    <location>
        <begin position="336"/>
        <end position="349"/>
    </location>
</feature>
<dbReference type="Proteomes" id="UP000800096">
    <property type="component" value="Unassembled WGS sequence"/>
</dbReference>
<feature type="region of interest" description="Disordered" evidence="1">
    <location>
        <begin position="323"/>
        <end position="417"/>
    </location>
</feature>
<dbReference type="AlphaFoldDB" id="A0A6A5QUM8"/>
<dbReference type="OrthoDB" id="5591786at2759"/>
<dbReference type="EMBL" id="ML979134">
    <property type="protein sequence ID" value="KAF1918254.1"/>
    <property type="molecule type" value="Genomic_DNA"/>
</dbReference>
<dbReference type="InterPro" id="IPR014839">
    <property type="entry name" value="Crt10"/>
</dbReference>
<dbReference type="InterPro" id="IPR036322">
    <property type="entry name" value="WD40_repeat_dom_sf"/>
</dbReference>
<reference evidence="2" key="1">
    <citation type="journal article" date="2020" name="Stud. Mycol.">
        <title>101 Dothideomycetes genomes: a test case for predicting lifestyles and emergence of pathogens.</title>
        <authorList>
            <person name="Haridas S."/>
            <person name="Albert R."/>
            <person name="Binder M."/>
            <person name="Bloem J."/>
            <person name="Labutti K."/>
            <person name="Salamov A."/>
            <person name="Andreopoulos B."/>
            <person name="Baker S."/>
            <person name="Barry K."/>
            <person name="Bills G."/>
            <person name="Bluhm B."/>
            <person name="Cannon C."/>
            <person name="Castanera R."/>
            <person name="Culley D."/>
            <person name="Daum C."/>
            <person name="Ezra D."/>
            <person name="Gonzalez J."/>
            <person name="Henrissat B."/>
            <person name="Kuo A."/>
            <person name="Liang C."/>
            <person name="Lipzen A."/>
            <person name="Lutzoni F."/>
            <person name="Magnuson J."/>
            <person name="Mondo S."/>
            <person name="Nolan M."/>
            <person name="Ohm R."/>
            <person name="Pangilinan J."/>
            <person name="Park H.-J."/>
            <person name="Ramirez L."/>
            <person name="Alfaro M."/>
            <person name="Sun H."/>
            <person name="Tritt A."/>
            <person name="Yoshinaga Y."/>
            <person name="Zwiers L.-H."/>
            <person name="Turgeon B."/>
            <person name="Goodwin S."/>
            <person name="Spatafora J."/>
            <person name="Crous P."/>
            <person name="Grigoriev I."/>
        </authorList>
    </citation>
    <scope>NUCLEOTIDE SEQUENCE</scope>
    <source>
        <strain evidence="2">HMLAC05119</strain>
    </source>
</reference>
<proteinExistence type="predicted"/>
<evidence type="ECO:0008006" key="4">
    <source>
        <dbReference type="Google" id="ProtNLM"/>
    </source>
</evidence>
<feature type="region of interest" description="Disordered" evidence="1">
    <location>
        <begin position="431"/>
        <end position="450"/>
    </location>
</feature>
<dbReference type="Pfam" id="PF08728">
    <property type="entry name" value="CRT10"/>
    <property type="match status" value="2"/>
</dbReference>
<protein>
    <recommendedName>
        <fullName evidence="4">WD40-repeat-containing domain protein</fullName>
    </recommendedName>
</protein>
<feature type="compositionally biased region" description="Basic and acidic residues" evidence="1">
    <location>
        <begin position="388"/>
        <end position="413"/>
    </location>
</feature>
<sequence>MAKFITCVPTGAFDCQPSFHDSEHQPMKAWRCELTALSQRHNLYFVALNDCILVHQPEFPDQRLSSKPKLILHPPVSSQHLRPGIDYDDPHSITRILVDFLGNDEILLATCDDGDVVGYRVEEIQRALDALESPSDEDDSDIASEMRRFLHMNVGASAWGLAVHGEARMLAISANTHYITVLAFALASAGDELPEADFSEPYSECISSSDFPMPRNRDHVITLKSGHNVPAVSFKNNPEDPKGRWLFSTCITGEIELWDLHNPSPHPARKFEMGWCADPSQAPRSRWSRCSCLNASSHPHGAWGAMFLDPRSAHEVSPYSIKEVSSAGREPPYLEDASRQKHGFTEKAAARARRALSQDDTMSSDHSEMMVLESDSEMGGESDGSNMGDEKMSMGDEEKRAHSQDQIKSHTDVDSTVEQEAIEQDQEHDMDDFTAHPNAPFQNHSSPLISPTLNPQSPVYPSAIDDPAAAMPADQLFLSMPQSLQEHSDYLGFIQGPSNDDVPDPSSYDSMGFDMTYHCRHISKPYCQIESNEVHDETSPAHQPCILITKDDIFLLQSPFSNPSPSNPILSMRHPLHPSLRNGLFSIDAPHDRLCFSTQIPELGIFIVASPIGRVAIFALTKSLTSIPGSDAEQWKFGFELEYILPFEKGDERVIVGEEDGARRLVGVAVSPVQGGRREGRWRLIGYFTDHRVVSWEVGRRGDGGVEALIV</sequence>
<name>A0A6A5QUM8_AMPQU</name>
<evidence type="ECO:0000313" key="3">
    <source>
        <dbReference type="Proteomes" id="UP000800096"/>
    </source>
</evidence>
<evidence type="ECO:0000313" key="2">
    <source>
        <dbReference type="EMBL" id="KAF1918254.1"/>
    </source>
</evidence>
<organism evidence="2 3">
    <name type="scientific">Ampelomyces quisqualis</name>
    <name type="common">Powdery mildew agent</name>
    <dbReference type="NCBI Taxonomy" id="50730"/>
    <lineage>
        <taxon>Eukaryota</taxon>
        <taxon>Fungi</taxon>
        <taxon>Dikarya</taxon>
        <taxon>Ascomycota</taxon>
        <taxon>Pezizomycotina</taxon>
        <taxon>Dothideomycetes</taxon>
        <taxon>Pleosporomycetidae</taxon>
        <taxon>Pleosporales</taxon>
        <taxon>Pleosporineae</taxon>
        <taxon>Phaeosphaeriaceae</taxon>
        <taxon>Ampelomyces</taxon>
    </lineage>
</organism>
<gene>
    <name evidence="2" type="ORF">BDU57DRAFT_586709</name>
</gene>
<dbReference type="SUPFAM" id="SSF50978">
    <property type="entry name" value="WD40 repeat-like"/>
    <property type="match status" value="1"/>
</dbReference>
<accession>A0A6A5QUM8</accession>
<evidence type="ECO:0000256" key="1">
    <source>
        <dbReference type="SAM" id="MobiDB-lite"/>
    </source>
</evidence>
<feature type="compositionally biased region" description="Polar residues" evidence="1">
    <location>
        <begin position="440"/>
        <end position="450"/>
    </location>
</feature>